<feature type="compositionally biased region" description="Polar residues" evidence="1">
    <location>
        <begin position="452"/>
        <end position="472"/>
    </location>
</feature>
<sequence>MGNNISSTGVQVFHDAALKSKLFELGDVICKLGSLGIGNSLKAICGSPDRTTSLFKAVAAEIKRQEAEKQLTARHLFFQRFRWGKERLSDTQIASLTTITKDWELDDDDLEELKTSAETWTSHPEQYFTSEATNIGGRFGLLQLCHNDVQQIENTCPTRRKIDLIIISTEIHEDVEKRRAEYKRNHDVSSEIMDRGRLISRTLDDFSQECFSRLPKKQKKKSREKLSRESTSGQKWAQIDPRWMVLALKRAAIKSFEKKGWKPIEIAAINAYLKCLPAYAFETLLSTAYASIVKEYKRRSSPAPQDRSLSSLQTIDGQGRMQKRGVPSPSQPSSKRGRAQSLSRAQGGQNRTQHTEAAQFSTSRPQDYGNHVQVGLLVGTANYVDENFYHQRPSTEHNQLGPPSVQDAPIPGAVLSGASEEADPLHSTSLRGSNGRSYLPNARSMAFRAPTVETTPFSSDIDQQQMAFQAPT</sequence>
<organism evidence="2 3">
    <name type="scientific">Polytolypa hystricis (strain UAMH7299)</name>
    <dbReference type="NCBI Taxonomy" id="1447883"/>
    <lineage>
        <taxon>Eukaryota</taxon>
        <taxon>Fungi</taxon>
        <taxon>Dikarya</taxon>
        <taxon>Ascomycota</taxon>
        <taxon>Pezizomycotina</taxon>
        <taxon>Eurotiomycetes</taxon>
        <taxon>Eurotiomycetidae</taxon>
        <taxon>Onygenales</taxon>
        <taxon>Onygenales incertae sedis</taxon>
        <taxon>Polytolypa</taxon>
    </lineage>
</organism>
<evidence type="ECO:0000256" key="1">
    <source>
        <dbReference type="SAM" id="MobiDB-lite"/>
    </source>
</evidence>
<reference evidence="2 3" key="1">
    <citation type="submission" date="2017-10" db="EMBL/GenBank/DDBJ databases">
        <title>Comparative genomics in systemic dimorphic fungi from Ajellomycetaceae.</title>
        <authorList>
            <person name="Munoz J.F."/>
            <person name="Mcewen J.G."/>
            <person name="Clay O.K."/>
            <person name="Cuomo C.A."/>
        </authorList>
    </citation>
    <scope>NUCLEOTIDE SEQUENCE [LARGE SCALE GENOMIC DNA]</scope>
    <source>
        <strain evidence="2 3">UAMH7299</strain>
    </source>
</reference>
<dbReference type="EMBL" id="PDNA01000488">
    <property type="protein sequence ID" value="PGG95171.1"/>
    <property type="molecule type" value="Genomic_DNA"/>
</dbReference>
<gene>
    <name evidence="2" type="ORF">AJ80_10007</name>
</gene>
<feature type="region of interest" description="Disordered" evidence="1">
    <location>
        <begin position="214"/>
        <end position="233"/>
    </location>
</feature>
<evidence type="ECO:0000313" key="3">
    <source>
        <dbReference type="Proteomes" id="UP000224634"/>
    </source>
</evidence>
<name>A0A2B7WFA2_POLH7</name>
<evidence type="ECO:0000313" key="2">
    <source>
        <dbReference type="EMBL" id="PGG95171.1"/>
    </source>
</evidence>
<feature type="region of interest" description="Disordered" evidence="1">
    <location>
        <begin position="299"/>
        <end position="368"/>
    </location>
</feature>
<accession>A0A2B7WFA2</accession>
<feature type="compositionally biased region" description="Polar residues" evidence="1">
    <location>
        <begin position="340"/>
        <end position="365"/>
    </location>
</feature>
<dbReference type="AlphaFoldDB" id="A0A2B7WFA2"/>
<keyword evidence="3" id="KW-1185">Reference proteome</keyword>
<comment type="caution">
    <text evidence="2">The sequence shown here is derived from an EMBL/GenBank/DDBJ whole genome shotgun (WGS) entry which is preliminary data.</text>
</comment>
<dbReference type="OrthoDB" id="4509088at2759"/>
<feature type="compositionally biased region" description="Polar residues" evidence="1">
    <location>
        <begin position="426"/>
        <end position="436"/>
    </location>
</feature>
<dbReference type="Proteomes" id="UP000224634">
    <property type="component" value="Unassembled WGS sequence"/>
</dbReference>
<protein>
    <submittedName>
        <fullName evidence="2">Uncharacterized protein</fullName>
    </submittedName>
</protein>
<feature type="region of interest" description="Disordered" evidence="1">
    <location>
        <begin position="449"/>
        <end position="472"/>
    </location>
</feature>
<feature type="non-terminal residue" evidence="2">
    <location>
        <position position="472"/>
    </location>
</feature>
<feature type="compositionally biased region" description="Basic residues" evidence="1">
    <location>
        <begin position="214"/>
        <end position="223"/>
    </location>
</feature>
<feature type="compositionally biased region" description="Polar residues" evidence="1">
    <location>
        <begin position="307"/>
        <end position="316"/>
    </location>
</feature>
<feature type="region of interest" description="Disordered" evidence="1">
    <location>
        <begin position="393"/>
        <end position="437"/>
    </location>
</feature>
<proteinExistence type="predicted"/>